<dbReference type="EMBL" id="JAIWYP010000003">
    <property type="protein sequence ID" value="KAH3852500.1"/>
    <property type="molecule type" value="Genomic_DNA"/>
</dbReference>
<gene>
    <name evidence="2" type="ORF">DPMN_095010</name>
</gene>
<dbReference type="AlphaFoldDB" id="A0A9D4L5Q0"/>
<dbReference type="Pfam" id="PF18139">
    <property type="entry name" value="LSDAT_euk"/>
    <property type="match status" value="1"/>
</dbReference>
<reference evidence="2" key="1">
    <citation type="journal article" date="2019" name="bioRxiv">
        <title>The Genome of the Zebra Mussel, Dreissena polymorpha: A Resource for Invasive Species Research.</title>
        <authorList>
            <person name="McCartney M.A."/>
            <person name="Auch B."/>
            <person name="Kono T."/>
            <person name="Mallez S."/>
            <person name="Zhang Y."/>
            <person name="Obille A."/>
            <person name="Becker A."/>
            <person name="Abrahante J.E."/>
            <person name="Garbe J."/>
            <person name="Badalamenti J.P."/>
            <person name="Herman A."/>
            <person name="Mangelson H."/>
            <person name="Liachko I."/>
            <person name="Sullivan S."/>
            <person name="Sone E.D."/>
            <person name="Koren S."/>
            <person name="Silverstein K.A.T."/>
            <person name="Beckman K.B."/>
            <person name="Gohl D.M."/>
        </authorList>
    </citation>
    <scope>NUCLEOTIDE SEQUENCE</scope>
    <source>
        <strain evidence="2">Duluth1</strain>
        <tissue evidence="2">Whole animal</tissue>
    </source>
</reference>
<comment type="caution">
    <text evidence="2">The sequence shown here is derived from an EMBL/GenBank/DDBJ whole genome shotgun (WGS) entry which is preliminary data.</text>
</comment>
<evidence type="ECO:0000313" key="3">
    <source>
        <dbReference type="Proteomes" id="UP000828390"/>
    </source>
</evidence>
<dbReference type="InterPro" id="IPR041491">
    <property type="entry name" value="TRPM_SLOG"/>
</dbReference>
<reference evidence="2" key="2">
    <citation type="submission" date="2020-11" db="EMBL/GenBank/DDBJ databases">
        <authorList>
            <person name="McCartney M.A."/>
            <person name="Auch B."/>
            <person name="Kono T."/>
            <person name="Mallez S."/>
            <person name="Becker A."/>
            <person name="Gohl D.M."/>
            <person name="Silverstein K.A.T."/>
            <person name="Koren S."/>
            <person name="Bechman K.B."/>
            <person name="Herman A."/>
            <person name="Abrahante J.E."/>
            <person name="Garbe J."/>
        </authorList>
    </citation>
    <scope>NUCLEOTIDE SEQUENCE</scope>
    <source>
        <strain evidence="2">Duluth1</strain>
        <tissue evidence="2">Whole animal</tissue>
    </source>
</reference>
<keyword evidence="3" id="KW-1185">Reference proteome</keyword>
<protein>
    <recommendedName>
        <fullName evidence="1">TRPM SLOG domain-containing protein</fullName>
    </recommendedName>
</protein>
<evidence type="ECO:0000313" key="2">
    <source>
        <dbReference type="EMBL" id="KAH3852500.1"/>
    </source>
</evidence>
<feature type="domain" description="TRPM SLOG" evidence="1">
    <location>
        <begin position="65"/>
        <end position="113"/>
    </location>
</feature>
<proteinExistence type="predicted"/>
<sequence>MLTRIIMKLHRYIDHDWQKTPIDSQGQDDKNSVTSAKRLFLLVTNNADNKRYKDRYDVKKDERKVVIVVGDGIAVLKTVHYAVTQYGIPVVVIPGSGSVADCIAKRHKHDSSDTYV</sequence>
<evidence type="ECO:0000259" key="1">
    <source>
        <dbReference type="Pfam" id="PF18139"/>
    </source>
</evidence>
<dbReference type="Proteomes" id="UP000828390">
    <property type="component" value="Unassembled WGS sequence"/>
</dbReference>
<name>A0A9D4L5Q0_DREPO</name>
<organism evidence="2 3">
    <name type="scientific">Dreissena polymorpha</name>
    <name type="common">Zebra mussel</name>
    <name type="synonym">Mytilus polymorpha</name>
    <dbReference type="NCBI Taxonomy" id="45954"/>
    <lineage>
        <taxon>Eukaryota</taxon>
        <taxon>Metazoa</taxon>
        <taxon>Spiralia</taxon>
        <taxon>Lophotrochozoa</taxon>
        <taxon>Mollusca</taxon>
        <taxon>Bivalvia</taxon>
        <taxon>Autobranchia</taxon>
        <taxon>Heteroconchia</taxon>
        <taxon>Euheterodonta</taxon>
        <taxon>Imparidentia</taxon>
        <taxon>Neoheterodontei</taxon>
        <taxon>Myida</taxon>
        <taxon>Dreissenoidea</taxon>
        <taxon>Dreissenidae</taxon>
        <taxon>Dreissena</taxon>
    </lineage>
</organism>
<accession>A0A9D4L5Q0</accession>